<reference evidence="2 3" key="1">
    <citation type="submission" date="2015-11" db="EMBL/GenBank/DDBJ databases">
        <title>The limits of bacterial species coexistence and the symbiotic plasmid transference in sympatric Rhizobium populations.</title>
        <authorList>
            <person name="Perez-Carrascal O.M."/>
            <person name="VanInsberghe D."/>
            <person name="Juarez S."/>
            <person name="Polz M.F."/>
            <person name="Vinuesa P."/>
            <person name="Gonzalez V."/>
        </authorList>
    </citation>
    <scope>NUCLEOTIDE SEQUENCE [LARGE SCALE GENOMIC DNA]</scope>
    <source>
        <strain evidence="2 3">N771</strain>
    </source>
</reference>
<protein>
    <submittedName>
        <fullName evidence="2">Uncharacterized protein</fullName>
    </submittedName>
</protein>
<evidence type="ECO:0000313" key="2">
    <source>
        <dbReference type="EMBL" id="ANL84638.1"/>
    </source>
</evidence>
<keyword evidence="3" id="KW-1185">Reference proteome</keyword>
<organism evidence="2 3">
    <name type="scientific">Rhizobium phaseoli</name>
    <dbReference type="NCBI Taxonomy" id="396"/>
    <lineage>
        <taxon>Bacteria</taxon>
        <taxon>Pseudomonadati</taxon>
        <taxon>Pseudomonadota</taxon>
        <taxon>Alphaproteobacteria</taxon>
        <taxon>Hyphomicrobiales</taxon>
        <taxon>Rhizobiaceae</taxon>
        <taxon>Rhizobium/Agrobacterium group</taxon>
        <taxon>Rhizobium</taxon>
    </lineage>
</organism>
<dbReference type="RefSeq" id="WP_064832505.1">
    <property type="nucleotide sequence ID" value="NZ_CP013568.1"/>
</dbReference>
<name>A0ABM6C8V0_9HYPH</name>
<sequence>MNREISDRILSTINHQGKSKAMLVSVDAFGPKEADLFARKMIEAESRGSGDQMNAMERVASRCGLTARQLRRFLQGEIKSPGWGLVNGILAGWISLWDEKIRVMQAEVKAVRERCKGDRREDLMAEVAALDSEIEALAARVRRAKGR</sequence>
<proteinExistence type="predicted"/>
<dbReference type="EMBL" id="CP013568">
    <property type="protein sequence ID" value="ANL84638.1"/>
    <property type="molecule type" value="Genomic_DNA"/>
</dbReference>
<evidence type="ECO:0000256" key="1">
    <source>
        <dbReference type="SAM" id="Coils"/>
    </source>
</evidence>
<evidence type="ECO:0000313" key="3">
    <source>
        <dbReference type="Proteomes" id="UP000078551"/>
    </source>
</evidence>
<gene>
    <name evidence="2" type="ORF">AMC81_CH01857</name>
</gene>
<keyword evidence="1" id="KW-0175">Coiled coil</keyword>
<dbReference type="Proteomes" id="UP000078551">
    <property type="component" value="Chromosome"/>
</dbReference>
<accession>A0ABM6C8V0</accession>
<feature type="coiled-coil region" evidence="1">
    <location>
        <begin position="120"/>
        <end position="147"/>
    </location>
</feature>